<dbReference type="GeneID" id="104719357"/>
<organism evidence="2 3">
    <name type="scientific">Camelina sativa</name>
    <name type="common">False flax</name>
    <name type="synonym">Myagrum sativum</name>
    <dbReference type="NCBI Taxonomy" id="90675"/>
    <lineage>
        <taxon>Eukaryota</taxon>
        <taxon>Viridiplantae</taxon>
        <taxon>Streptophyta</taxon>
        <taxon>Embryophyta</taxon>
        <taxon>Tracheophyta</taxon>
        <taxon>Spermatophyta</taxon>
        <taxon>Magnoliopsida</taxon>
        <taxon>eudicotyledons</taxon>
        <taxon>Gunneridae</taxon>
        <taxon>Pentapetalae</taxon>
        <taxon>rosids</taxon>
        <taxon>malvids</taxon>
        <taxon>Brassicales</taxon>
        <taxon>Brassicaceae</taxon>
        <taxon>Camelineae</taxon>
        <taxon>Camelina</taxon>
    </lineage>
</organism>
<proteinExistence type="predicted"/>
<feature type="domain" description="DUF577" evidence="1">
    <location>
        <begin position="384"/>
        <end position="557"/>
    </location>
</feature>
<reference evidence="3" key="2">
    <citation type="submission" date="2025-08" db="UniProtKB">
        <authorList>
            <consortium name="RefSeq"/>
        </authorList>
    </citation>
    <scope>IDENTIFICATION</scope>
    <source>
        <tissue evidence="3">Leaf</tissue>
    </source>
</reference>
<evidence type="ECO:0000313" key="2">
    <source>
        <dbReference type="Proteomes" id="UP000694864"/>
    </source>
</evidence>
<accession>A0ABM1QIW0</accession>
<protein>
    <submittedName>
        <fullName evidence="3">Uncharacterized protein LOC104719357</fullName>
    </submittedName>
</protein>
<dbReference type="SUPFAM" id="SSF48371">
    <property type="entry name" value="ARM repeat"/>
    <property type="match status" value="1"/>
</dbReference>
<feature type="domain" description="DUF577" evidence="1">
    <location>
        <begin position="104"/>
        <end position="276"/>
    </location>
</feature>
<evidence type="ECO:0000259" key="1">
    <source>
        <dbReference type="Pfam" id="PF04510"/>
    </source>
</evidence>
<dbReference type="InterPro" id="IPR016024">
    <property type="entry name" value="ARM-type_fold"/>
</dbReference>
<dbReference type="RefSeq" id="XP_019086698.1">
    <property type="nucleotide sequence ID" value="XM_019231153.1"/>
</dbReference>
<dbReference type="InterPro" id="IPR007598">
    <property type="entry name" value="DUF577"/>
</dbReference>
<dbReference type="Pfam" id="PF04510">
    <property type="entry name" value="DUF577"/>
    <property type="match status" value="2"/>
</dbReference>
<sequence length="618" mass="71381">MEESLKALRIRLKARKILVSSSHNELAIVVDRLFLRKESEGYQTARALYDHCVANFPDCLALKLLQVYQPSSDGVTRFRSIYQLSETLTDLISSDDFKLSLDSLYEIKRALIPCLEMQETEESDIKILRRIVSCVAYNVVELHKEEWDELGDCILTLASSEPVNAFHVFVDLPTVYKGFINKFKHKILEEASKVFLDPYRVEHWSLALQTLVKMWIHLVNIGVRVELIVVLMDIQVPPFVSSVKKLVDKEKEHFLVKGLEDFERFFSRDMSLYHYTTDQCRFVSTLMSKIEGVGTHLTKEVVMRIQMLVTGQESPVIKPHDDDLNNRFDCGWNDHLKNLSSLEVLRIFAATELEDRSREIAIRRLKVLLSDHTSEKVEIDAAEIRELLPLLISCLKEGVSDSMFKVLAEVMDDVTYEMMICQDDECYELRDYIASSTTEFQRAVCIFQCLSVELVDADFLYPVMDKLFPEIMKGLEPPGELLVDNSFWVSAFTGGFCAAAHLIEGPGNSVVVSTIAHKMIDSVENLVERQMEVGLVRRAFRDVETIVKKQLVWYSTSEYKFLKALLWRLYSIEGMKWESKIVLWRINVVVERDVEEEKKELPKEGEFDWSNFTVEKVE</sequence>
<name>A0ABM1QIW0_CAMSA</name>
<evidence type="ECO:0000313" key="3">
    <source>
        <dbReference type="RefSeq" id="XP_019086698.1"/>
    </source>
</evidence>
<reference evidence="2" key="1">
    <citation type="journal article" date="2014" name="Nat. Commun.">
        <title>The emerging biofuel crop Camelina sativa retains a highly undifferentiated hexaploid genome structure.</title>
        <authorList>
            <person name="Kagale S."/>
            <person name="Koh C."/>
            <person name="Nixon J."/>
            <person name="Bollina V."/>
            <person name="Clarke W.E."/>
            <person name="Tuteja R."/>
            <person name="Spillane C."/>
            <person name="Robinson S.J."/>
            <person name="Links M.G."/>
            <person name="Clarke C."/>
            <person name="Higgins E.E."/>
            <person name="Huebert T."/>
            <person name="Sharpe A.G."/>
            <person name="Parkin I.A."/>
        </authorList>
    </citation>
    <scope>NUCLEOTIDE SEQUENCE [LARGE SCALE GENOMIC DNA]</scope>
    <source>
        <strain evidence="2">cv. DH55</strain>
    </source>
</reference>
<keyword evidence="2" id="KW-1185">Reference proteome</keyword>
<dbReference type="PANTHER" id="PTHR31861:SF16">
    <property type="entry name" value="DUF577 DOMAIN-CONTAINING PROTEIN-RELATED"/>
    <property type="match status" value="1"/>
</dbReference>
<gene>
    <name evidence="3" type="primary">LOC104719357</name>
</gene>
<dbReference type="Proteomes" id="UP000694864">
    <property type="component" value="Chromosome 10"/>
</dbReference>
<dbReference type="PANTHER" id="PTHR31861">
    <property type="entry name" value="OS10G0507500 PROTEIN"/>
    <property type="match status" value="1"/>
</dbReference>